<dbReference type="Proteomes" id="UP000239874">
    <property type="component" value="Unassembled WGS sequence"/>
</dbReference>
<evidence type="ECO:0000313" key="1">
    <source>
        <dbReference type="EMBL" id="PPJ31854.1"/>
    </source>
</evidence>
<comment type="caution">
    <text evidence="1">The sequence shown here is derived from an EMBL/GenBank/DDBJ whole genome shotgun (WGS) entry which is preliminary data.</text>
</comment>
<dbReference type="EMBL" id="PSZC01000039">
    <property type="protein sequence ID" value="PPJ31854.1"/>
    <property type="molecule type" value="Genomic_DNA"/>
</dbReference>
<name>A0A2S6ACN7_9NOCA</name>
<gene>
    <name evidence="1" type="ORF">C5E45_32710</name>
</gene>
<reference evidence="1 2" key="1">
    <citation type="submission" date="2018-02" db="EMBL/GenBank/DDBJ databases">
        <title>8 Nocardia nova and 1 Nocardia cyriacigeorgica strain used for evolution to TMP-SMX.</title>
        <authorList>
            <person name="Mehta H."/>
            <person name="Weng J."/>
            <person name="Shamoo Y."/>
        </authorList>
    </citation>
    <scope>NUCLEOTIDE SEQUENCE [LARGE SCALE GENOMIC DNA]</scope>
    <source>
        <strain evidence="1 2">MDA3139</strain>
    </source>
</reference>
<protein>
    <submittedName>
        <fullName evidence="1">Uncharacterized protein</fullName>
    </submittedName>
</protein>
<organism evidence="1 2">
    <name type="scientific">Nocardia nova</name>
    <dbReference type="NCBI Taxonomy" id="37330"/>
    <lineage>
        <taxon>Bacteria</taxon>
        <taxon>Bacillati</taxon>
        <taxon>Actinomycetota</taxon>
        <taxon>Actinomycetes</taxon>
        <taxon>Mycobacteriales</taxon>
        <taxon>Nocardiaceae</taxon>
        <taxon>Nocardia</taxon>
    </lineage>
</organism>
<sequence length="411" mass="45185">MGFLIARNSRTRAGWFEDFVRPGLENPVQRPWVHLADGSPADINALGELHIPQNSATVTGGGESYAFQPITSSWGFDTEFWWPVGGAAAQSFDFYFTDSWVNRGAAFTNCVGIRFFYRITGDTIYVGEFPAMIQPGSLLGDWPPPVSFNGHTLTLRVWVEDDRWVRVWLNNTYLGSVTLDQTYYFGPNRRCLRMVNASFSDMWMRWLYHYDRPATLPQPGVWNSQIFYDDFNRANGQVDNGWTVFGTAGQIVSNSYATTGTTDGSRGILRSTGVTNGRIRIEATLGGAIAPNNTADSSLILCANTGGTQGLAVNIFGNKLYLSRWSGSLTSPTFTDFGLPTNGVTVSSGDVVAFSLWDGIGWLEVNGQRRLYAATMNDVVPASNPAAGLRVERTSFNNSASFNDVRILTAA</sequence>
<dbReference type="AlphaFoldDB" id="A0A2S6ACN7"/>
<proteinExistence type="predicted"/>
<accession>A0A2S6ACN7</accession>
<dbReference type="RefSeq" id="WP_104380658.1">
    <property type="nucleotide sequence ID" value="NZ_PSZC01000039.1"/>
</dbReference>
<evidence type="ECO:0000313" key="2">
    <source>
        <dbReference type="Proteomes" id="UP000239874"/>
    </source>
</evidence>